<evidence type="ECO:0000256" key="5">
    <source>
        <dbReference type="SAM" id="MobiDB-lite"/>
    </source>
</evidence>
<evidence type="ECO:0000256" key="4">
    <source>
        <dbReference type="PROSITE-ProRule" id="PRU00339"/>
    </source>
</evidence>
<reference evidence="7 8" key="1">
    <citation type="journal article" date="2018" name="Nat. Ecol. Evol.">
        <title>Shark genomes provide insights into elasmobranch evolution and the origin of vertebrates.</title>
        <authorList>
            <person name="Hara Y"/>
            <person name="Yamaguchi K"/>
            <person name="Onimaru K"/>
            <person name="Kadota M"/>
            <person name="Koyanagi M"/>
            <person name="Keeley SD"/>
            <person name="Tatsumi K"/>
            <person name="Tanaka K"/>
            <person name="Motone F"/>
            <person name="Kageyama Y"/>
            <person name="Nozu R"/>
            <person name="Adachi N"/>
            <person name="Nishimura O"/>
            <person name="Nakagawa R"/>
            <person name="Tanegashima C"/>
            <person name="Kiyatake I"/>
            <person name="Matsumoto R"/>
            <person name="Murakumo K"/>
            <person name="Nishida K"/>
            <person name="Terakita A"/>
            <person name="Kuratani S"/>
            <person name="Sato K"/>
            <person name="Hyodo S Kuraku.S."/>
        </authorList>
    </citation>
    <scope>NUCLEOTIDE SEQUENCE [LARGE SCALE GENOMIC DNA]</scope>
</reference>
<dbReference type="Proteomes" id="UP000287033">
    <property type="component" value="Unassembled WGS sequence"/>
</dbReference>
<dbReference type="Gene3D" id="2.30.30.40">
    <property type="entry name" value="SH3 Domains"/>
    <property type="match status" value="2"/>
</dbReference>
<comment type="caution">
    <text evidence="7">The sequence shown here is derived from an EMBL/GenBank/DDBJ whole genome shotgun (WGS) entry which is preliminary data.</text>
</comment>
<dbReference type="OMA" id="VLYRMVA"/>
<dbReference type="InterPro" id="IPR036028">
    <property type="entry name" value="SH3-like_dom_sf"/>
</dbReference>
<sequence>AFDKTIAKDDRLAICFFQRGAVHLRLEMFDEALGDFKHARNNLRGNSVIDYTQLGLKHRLYVWEVLYNLAAVYSRLGQWLEARQTLEDALQLGTKGTITKLDGALNMVKNSNTLEPVDVPEGIVFRPRKHEVEELNLKDFLGTPKVISSIDPNDSFAGFKPLGPSKPGEQVVRGTRGYHQVLFDFAPKTASEVEAKAGNVVFVLENGEDGWSTVIADNEKGLIPTAYLEVWARNRGNKLKQGSGNVGQTPPQVPASRQMGTEGEIHSETLSTAAGSWKDSSLADSVIIKVHYEYTLATRVKTGISYSEFVNIFKSKLGRQSGQIQLSYKEKEKQELVEIRGDEDLAKVWNQIVDGRLTLWCKHKDPLCGRKVLYQTQALYDYNGHGAEDVEFNEGDIVDVLSEGIDGEEFVKCLQEYYRIQPDTYIFSTYLLIKNYILPGAGVKLIAID</sequence>
<dbReference type="Pfam" id="PF00018">
    <property type="entry name" value="SH3_1"/>
    <property type="match status" value="2"/>
</dbReference>
<evidence type="ECO:0000256" key="2">
    <source>
        <dbReference type="ARBA" id="ARBA00022443"/>
    </source>
</evidence>
<dbReference type="STRING" id="137246.A0A401RQE2"/>
<name>A0A401RQE2_CHIPU</name>
<feature type="repeat" description="TPR" evidence="4">
    <location>
        <begin position="63"/>
        <end position="96"/>
    </location>
</feature>
<evidence type="ECO:0000256" key="1">
    <source>
        <dbReference type="ARBA" id="ARBA00008051"/>
    </source>
</evidence>
<dbReference type="PANTHER" id="PTHR15175:SF4">
    <property type="entry name" value="NADPH OXIDASE ACTIVATOR 1"/>
    <property type="match status" value="1"/>
</dbReference>
<gene>
    <name evidence="7" type="ORF">chiPu_0018921</name>
</gene>
<dbReference type="EMBL" id="BEZZ01001748">
    <property type="protein sequence ID" value="GCC20362.1"/>
    <property type="molecule type" value="Genomic_DNA"/>
</dbReference>
<dbReference type="PROSITE" id="PS50002">
    <property type="entry name" value="SH3"/>
    <property type="match status" value="1"/>
</dbReference>
<feature type="domain" description="SH3" evidence="6">
    <location>
        <begin position="174"/>
        <end position="233"/>
    </location>
</feature>
<evidence type="ECO:0000256" key="3">
    <source>
        <dbReference type="PROSITE-ProRule" id="PRU00192"/>
    </source>
</evidence>
<dbReference type="GO" id="GO:0016176">
    <property type="term" value="F:superoxide-generating NADPH oxidase activator activity"/>
    <property type="evidence" value="ECO:0007669"/>
    <property type="project" value="TreeGrafter"/>
</dbReference>
<dbReference type="SMART" id="SM00326">
    <property type="entry name" value="SH3"/>
    <property type="match status" value="2"/>
</dbReference>
<dbReference type="SUPFAM" id="SSF50044">
    <property type="entry name" value="SH3-domain"/>
    <property type="match status" value="2"/>
</dbReference>
<dbReference type="PANTHER" id="PTHR15175">
    <property type="entry name" value="NEUTROPHIL CYTOSOLIC FACTOR 2, NEUTROPHIL NADPH OXIDASE FACTOR 2"/>
    <property type="match status" value="1"/>
</dbReference>
<keyword evidence="8" id="KW-1185">Reference proteome</keyword>
<dbReference type="AlphaFoldDB" id="A0A401RQE2"/>
<evidence type="ECO:0000313" key="8">
    <source>
        <dbReference type="Proteomes" id="UP000287033"/>
    </source>
</evidence>
<dbReference type="InterPro" id="IPR000270">
    <property type="entry name" value="PB1_dom"/>
</dbReference>
<organism evidence="7 8">
    <name type="scientific">Chiloscyllium punctatum</name>
    <name type="common">Brownbanded bambooshark</name>
    <name type="synonym">Hemiscyllium punctatum</name>
    <dbReference type="NCBI Taxonomy" id="137246"/>
    <lineage>
        <taxon>Eukaryota</taxon>
        <taxon>Metazoa</taxon>
        <taxon>Chordata</taxon>
        <taxon>Craniata</taxon>
        <taxon>Vertebrata</taxon>
        <taxon>Chondrichthyes</taxon>
        <taxon>Elasmobranchii</taxon>
        <taxon>Galeomorphii</taxon>
        <taxon>Galeoidea</taxon>
        <taxon>Orectolobiformes</taxon>
        <taxon>Hemiscylliidae</taxon>
        <taxon>Chiloscyllium</taxon>
    </lineage>
</organism>
<dbReference type="SUPFAM" id="SSF54277">
    <property type="entry name" value="CAD &amp; PB1 domains"/>
    <property type="match status" value="1"/>
</dbReference>
<dbReference type="Gene3D" id="3.10.20.90">
    <property type="entry name" value="Phosphatidylinositol 3-kinase Catalytic Subunit, Chain A, domain 1"/>
    <property type="match status" value="1"/>
</dbReference>
<dbReference type="InterPro" id="IPR051864">
    <property type="entry name" value="NCF2_NOXA1"/>
</dbReference>
<evidence type="ECO:0000313" key="7">
    <source>
        <dbReference type="EMBL" id="GCC20362.1"/>
    </source>
</evidence>
<dbReference type="PRINTS" id="PR00499">
    <property type="entry name" value="P67PHOX"/>
</dbReference>
<protein>
    <recommendedName>
        <fullName evidence="6">SH3 domain-containing protein</fullName>
    </recommendedName>
</protein>
<proteinExistence type="inferred from homology"/>
<dbReference type="OrthoDB" id="5983572at2759"/>
<dbReference type="SUPFAM" id="SSF48452">
    <property type="entry name" value="TPR-like"/>
    <property type="match status" value="1"/>
</dbReference>
<keyword evidence="2 3" id="KW-0728">SH3 domain</keyword>
<dbReference type="PROSITE" id="PS50005">
    <property type="entry name" value="TPR"/>
    <property type="match status" value="1"/>
</dbReference>
<dbReference type="InterPro" id="IPR019734">
    <property type="entry name" value="TPR_rpt"/>
</dbReference>
<feature type="region of interest" description="Disordered" evidence="5">
    <location>
        <begin position="239"/>
        <end position="258"/>
    </location>
</feature>
<feature type="compositionally biased region" description="Polar residues" evidence="5">
    <location>
        <begin position="240"/>
        <end position="250"/>
    </location>
</feature>
<dbReference type="GO" id="GO:0042554">
    <property type="term" value="P:superoxide anion generation"/>
    <property type="evidence" value="ECO:0007669"/>
    <property type="project" value="TreeGrafter"/>
</dbReference>
<dbReference type="Pfam" id="PF00564">
    <property type="entry name" value="PB1"/>
    <property type="match status" value="1"/>
</dbReference>
<dbReference type="Gene3D" id="1.25.40.10">
    <property type="entry name" value="Tetratricopeptide repeat domain"/>
    <property type="match status" value="1"/>
</dbReference>
<accession>A0A401RQE2</accession>
<dbReference type="SMART" id="SM00028">
    <property type="entry name" value="TPR"/>
    <property type="match status" value="2"/>
</dbReference>
<dbReference type="InterPro" id="IPR001452">
    <property type="entry name" value="SH3_domain"/>
</dbReference>
<feature type="non-terminal residue" evidence="7">
    <location>
        <position position="1"/>
    </location>
</feature>
<dbReference type="SMART" id="SM00666">
    <property type="entry name" value="PB1"/>
    <property type="match status" value="1"/>
</dbReference>
<comment type="similarity">
    <text evidence="1">Belongs to the NCF2/NOXA1 family.</text>
</comment>
<dbReference type="InterPro" id="IPR011990">
    <property type="entry name" value="TPR-like_helical_dom_sf"/>
</dbReference>
<keyword evidence="4" id="KW-0802">TPR repeat</keyword>
<evidence type="ECO:0000259" key="6">
    <source>
        <dbReference type="PROSITE" id="PS50002"/>
    </source>
</evidence>